<accession>A0A2G8R7W7</accession>
<evidence type="ECO:0000256" key="1">
    <source>
        <dbReference type="SAM" id="Phobius"/>
    </source>
</evidence>
<keyword evidence="1" id="KW-0472">Membrane</keyword>
<dbReference type="AlphaFoldDB" id="A0A2G8R7W7"/>
<organism evidence="2 3">
    <name type="scientific">Puniceibacterium antarcticum</name>
    <dbReference type="NCBI Taxonomy" id="1206336"/>
    <lineage>
        <taxon>Bacteria</taxon>
        <taxon>Pseudomonadati</taxon>
        <taxon>Pseudomonadota</taxon>
        <taxon>Alphaproteobacteria</taxon>
        <taxon>Rhodobacterales</taxon>
        <taxon>Paracoccaceae</taxon>
        <taxon>Puniceibacterium</taxon>
    </lineage>
</organism>
<name>A0A2G8R7W7_9RHOB</name>
<dbReference type="OrthoDB" id="9843017at2"/>
<keyword evidence="1" id="KW-0812">Transmembrane</keyword>
<comment type="caution">
    <text evidence="2">The sequence shown here is derived from an EMBL/GenBank/DDBJ whole genome shotgun (WGS) entry which is preliminary data.</text>
</comment>
<keyword evidence="1" id="KW-1133">Transmembrane helix</keyword>
<feature type="transmembrane region" description="Helical" evidence="1">
    <location>
        <begin position="51"/>
        <end position="75"/>
    </location>
</feature>
<feature type="transmembrane region" description="Helical" evidence="1">
    <location>
        <begin position="21"/>
        <end position="45"/>
    </location>
</feature>
<proteinExistence type="predicted"/>
<protein>
    <submittedName>
        <fullName evidence="2">Uncharacterized protein</fullName>
    </submittedName>
</protein>
<sequence>MAGVYGGYWVKLKGLRSNGSLALGVLVGFLCALFLLLGLGYFQLIPFEDSAFLGAIVGAIIAGTIGVAGQLLVLWQNEQSQEIERSLVERAKIEVLLSRIVRIISTLAQVREHLESNDPFDNIVLGDLQPLMKPLKINDLPQRFSPEEITLSLALSDRKLFNLLNVLDSIIGNFLWSQREYEEKVSDFLIEVRSQGDLGYAEGKFSGFGSVDLPKHHELIDLQKHHIDSAYSGLVIAKDVSDILVQYLKIRHNVDLAFSDRLSKEDWASLRDAVDLGEDLTEV</sequence>
<dbReference type="Proteomes" id="UP000231259">
    <property type="component" value="Unassembled WGS sequence"/>
</dbReference>
<keyword evidence="3" id="KW-1185">Reference proteome</keyword>
<gene>
    <name evidence="2" type="ORF">P775_23895</name>
</gene>
<evidence type="ECO:0000313" key="2">
    <source>
        <dbReference type="EMBL" id="PIL17624.1"/>
    </source>
</evidence>
<reference evidence="2 3" key="1">
    <citation type="submission" date="2013-09" db="EMBL/GenBank/DDBJ databases">
        <title>Genome sequencing of Phaeobacter antarcticus sp. nov. SM1211.</title>
        <authorList>
            <person name="Zhang X.-Y."/>
            <person name="Liu C."/>
            <person name="Chen X.-L."/>
            <person name="Xie B.-B."/>
            <person name="Qin Q.-L."/>
            <person name="Rong J.-C."/>
            <person name="Zhang Y.-Z."/>
        </authorList>
    </citation>
    <scope>NUCLEOTIDE SEQUENCE [LARGE SCALE GENOMIC DNA]</scope>
    <source>
        <strain evidence="2 3">SM1211</strain>
    </source>
</reference>
<evidence type="ECO:0000313" key="3">
    <source>
        <dbReference type="Proteomes" id="UP000231259"/>
    </source>
</evidence>
<dbReference type="EMBL" id="AWWI01000164">
    <property type="protein sequence ID" value="PIL17624.1"/>
    <property type="molecule type" value="Genomic_DNA"/>
</dbReference>
<dbReference type="RefSeq" id="WP_099913142.1">
    <property type="nucleotide sequence ID" value="NZ_AWWI01000164.1"/>
</dbReference>